<name>A0A7I5E6S7_HAECO</name>
<organism evidence="1 2">
    <name type="scientific">Haemonchus contortus</name>
    <name type="common">Barber pole worm</name>
    <dbReference type="NCBI Taxonomy" id="6289"/>
    <lineage>
        <taxon>Eukaryota</taxon>
        <taxon>Metazoa</taxon>
        <taxon>Ecdysozoa</taxon>
        <taxon>Nematoda</taxon>
        <taxon>Chromadorea</taxon>
        <taxon>Rhabditida</taxon>
        <taxon>Rhabditina</taxon>
        <taxon>Rhabditomorpha</taxon>
        <taxon>Strongyloidea</taxon>
        <taxon>Trichostrongylidae</taxon>
        <taxon>Haemonchus</taxon>
    </lineage>
</organism>
<dbReference type="WBParaSite" id="HCON_00034838-00001">
    <property type="protein sequence ID" value="HCON_00034838-00001"/>
    <property type="gene ID" value="HCON_00034838"/>
</dbReference>
<dbReference type="AlphaFoldDB" id="A0A7I5E6S7"/>
<dbReference type="Proteomes" id="UP000025227">
    <property type="component" value="Unplaced"/>
</dbReference>
<evidence type="ECO:0000313" key="2">
    <source>
        <dbReference type="WBParaSite" id="HCON_00034838-00001"/>
    </source>
</evidence>
<keyword evidence="1" id="KW-1185">Reference proteome</keyword>
<protein>
    <submittedName>
        <fullName evidence="2">Uncharacterized protein</fullName>
    </submittedName>
</protein>
<accession>A0A7I5E6S7</accession>
<reference evidence="2" key="1">
    <citation type="submission" date="2020-12" db="UniProtKB">
        <authorList>
            <consortium name="WormBaseParasite"/>
        </authorList>
    </citation>
    <scope>IDENTIFICATION</scope>
    <source>
        <strain evidence="2">MHco3</strain>
    </source>
</reference>
<sequence>MHFWYFLIAMLSFLSYNFTEAFTRSHSWPGRRR</sequence>
<proteinExistence type="predicted"/>
<evidence type="ECO:0000313" key="1">
    <source>
        <dbReference type="Proteomes" id="UP000025227"/>
    </source>
</evidence>